<name>A0AAE0YN73_9GAST</name>
<keyword evidence="2" id="KW-1185">Reference proteome</keyword>
<evidence type="ECO:0000313" key="2">
    <source>
        <dbReference type="Proteomes" id="UP001283361"/>
    </source>
</evidence>
<dbReference type="Proteomes" id="UP001283361">
    <property type="component" value="Unassembled WGS sequence"/>
</dbReference>
<comment type="caution">
    <text evidence="1">The sequence shown here is derived from an EMBL/GenBank/DDBJ whole genome shotgun (WGS) entry which is preliminary data.</text>
</comment>
<gene>
    <name evidence="1" type="ORF">RRG08_062137</name>
</gene>
<dbReference type="AlphaFoldDB" id="A0AAE0YN73"/>
<reference evidence="1" key="1">
    <citation type="journal article" date="2023" name="G3 (Bethesda)">
        <title>A reference genome for the long-term kleptoplast-retaining sea slug Elysia crispata morphotype clarki.</title>
        <authorList>
            <person name="Eastman K.E."/>
            <person name="Pendleton A.L."/>
            <person name="Shaikh M.A."/>
            <person name="Suttiyut T."/>
            <person name="Ogas R."/>
            <person name="Tomko P."/>
            <person name="Gavelis G."/>
            <person name="Widhalm J.R."/>
            <person name="Wisecaver J.H."/>
        </authorList>
    </citation>
    <scope>NUCLEOTIDE SEQUENCE</scope>
    <source>
        <strain evidence="1">ECLA1</strain>
    </source>
</reference>
<evidence type="ECO:0000313" key="1">
    <source>
        <dbReference type="EMBL" id="KAK3751966.1"/>
    </source>
</evidence>
<protein>
    <submittedName>
        <fullName evidence="1">Uncharacterized protein</fullName>
    </submittedName>
</protein>
<organism evidence="1 2">
    <name type="scientific">Elysia crispata</name>
    <name type="common">lettuce slug</name>
    <dbReference type="NCBI Taxonomy" id="231223"/>
    <lineage>
        <taxon>Eukaryota</taxon>
        <taxon>Metazoa</taxon>
        <taxon>Spiralia</taxon>
        <taxon>Lophotrochozoa</taxon>
        <taxon>Mollusca</taxon>
        <taxon>Gastropoda</taxon>
        <taxon>Heterobranchia</taxon>
        <taxon>Euthyneura</taxon>
        <taxon>Panpulmonata</taxon>
        <taxon>Sacoglossa</taxon>
        <taxon>Placobranchoidea</taxon>
        <taxon>Plakobranchidae</taxon>
        <taxon>Elysia</taxon>
    </lineage>
</organism>
<dbReference type="EMBL" id="JAWDGP010005802">
    <property type="protein sequence ID" value="KAK3751966.1"/>
    <property type="molecule type" value="Genomic_DNA"/>
</dbReference>
<proteinExistence type="predicted"/>
<sequence>MQSYPFQYPYFVNSLWKLNGNGKAGEGQQVLDQCTRPGCACDLREAAGDGLFYPSSIDQRLSGYQLNQRSRPRTIQIQAGVFYHRGLAYV</sequence>
<accession>A0AAE0YN73</accession>